<feature type="region of interest" description="Disordered" evidence="1">
    <location>
        <begin position="1"/>
        <end position="49"/>
    </location>
</feature>
<reference evidence="3 4" key="1">
    <citation type="journal article" date="2024" name="J Genomics">
        <title>Draft genome sequencing and assembly of Favolaschia claudopus CIRM-BRFM 2984 isolated from oak limbs.</title>
        <authorList>
            <person name="Navarro D."/>
            <person name="Drula E."/>
            <person name="Chaduli D."/>
            <person name="Cazenave R."/>
            <person name="Ahrendt S."/>
            <person name="Wang J."/>
            <person name="Lipzen A."/>
            <person name="Daum C."/>
            <person name="Barry K."/>
            <person name="Grigoriev I.V."/>
            <person name="Favel A."/>
            <person name="Rosso M.N."/>
            <person name="Martin F."/>
        </authorList>
    </citation>
    <scope>NUCLEOTIDE SEQUENCE [LARGE SCALE GENOMIC DNA]</scope>
    <source>
        <strain evidence="3 4">CIRM-BRFM 2984</strain>
    </source>
</reference>
<feature type="region of interest" description="Disordered" evidence="1">
    <location>
        <begin position="503"/>
        <end position="654"/>
    </location>
</feature>
<evidence type="ECO:0000256" key="1">
    <source>
        <dbReference type="SAM" id="MobiDB-lite"/>
    </source>
</evidence>
<feature type="compositionally biased region" description="Low complexity" evidence="1">
    <location>
        <begin position="566"/>
        <end position="579"/>
    </location>
</feature>
<keyword evidence="2" id="KW-0472">Membrane</keyword>
<keyword evidence="2" id="KW-1133">Transmembrane helix</keyword>
<feature type="compositionally biased region" description="Low complexity" evidence="1">
    <location>
        <begin position="7"/>
        <end position="49"/>
    </location>
</feature>
<proteinExistence type="predicted"/>
<feature type="compositionally biased region" description="Low complexity" evidence="1">
    <location>
        <begin position="212"/>
        <end position="291"/>
    </location>
</feature>
<accession>A0AAW0AAT9</accession>
<feature type="compositionally biased region" description="Polar residues" evidence="1">
    <location>
        <begin position="196"/>
        <end position="205"/>
    </location>
</feature>
<evidence type="ECO:0000256" key="2">
    <source>
        <dbReference type="SAM" id="Phobius"/>
    </source>
</evidence>
<feature type="compositionally biased region" description="Low complexity" evidence="1">
    <location>
        <begin position="169"/>
        <end position="195"/>
    </location>
</feature>
<feature type="transmembrane region" description="Helical" evidence="2">
    <location>
        <begin position="355"/>
        <end position="378"/>
    </location>
</feature>
<sequence length="654" mass="66880">MNYRRQLSSSQAASSAASSSSSEPPSFSSVSVSTPVTSLTSTSVSASLPPQQVSLAFRILSSSCPHSSKASSAGPSTAKQVDSSTTKKPAASSTPDEPSDPPTTTKKSTTTKPLSQPADTSNTPDPPSSTTTKPVCCLQRALLIPTDTSDTPDPPNSSAGSTANPPPSTSRKLTTTSASSAASAAQSAQPPRATSDSPAAQSSGVNRDEDNAASVSIEVSSASDPGPSQSQSQSQSKSQPASESQSASSDPPDSSTPASSASQSDSSASLSESASASASDSASLPLPSSSDSGIPSTLLANNTVSADLSTLLTTFTTEINGQLTTVRLVSLLHPPSTLPRSPPPRSSINSVQRTAIIAGATAAGVGILLLCLGAVFLYKRHKSRKREFSEALGRFRRETQGAGGVGLLDDEFDDDDDNVPMRRYRDAVGHSPSQSRDLNMSSTSLGPPQSPAPSLFRQRAETGSLFREEGVWPPPGSNFVDPLVGLGAGDGLTRIVDDVMGPAPSSAHARDSPSAYSGLGVLNTNADGTPRDRPHTASMSSMYNDPFRDVSLNPPPYDPSQYYDRSGSSLSTHSQQTSGGSTGSGDRSPTPQSLLGLPAGAAAPKKSSPLVNMSAKAASPTPSPPPPTLPSAGTWLTRSPRKQAIRLSGEESTG</sequence>
<feature type="compositionally biased region" description="Low complexity" evidence="1">
    <location>
        <begin position="83"/>
        <end position="134"/>
    </location>
</feature>
<gene>
    <name evidence="3" type="ORF">R3P38DRAFT_3038767</name>
</gene>
<feature type="compositionally biased region" description="Acidic residues" evidence="1">
    <location>
        <begin position="408"/>
        <end position="418"/>
    </location>
</feature>
<keyword evidence="4" id="KW-1185">Reference proteome</keyword>
<feature type="compositionally biased region" description="Polar residues" evidence="1">
    <location>
        <begin position="431"/>
        <end position="447"/>
    </location>
</feature>
<protein>
    <submittedName>
        <fullName evidence="3">Uncharacterized protein</fullName>
    </submittedName>
</protein>
<feature type="compositionally biased region" description="Low complexity" evidence="1">
    <location>
        <begin position="593"/>
        <end position="620"/>
    </location>
</feature>
<comment type="caution">
    <text evidence="3">The sequence shown here is derived from an EMBL/GenBank/DDBJ whole genome shotgun (WGS) entry which is preliminary data.</text>
</comment>
<dbReference type="EMBL" id="JAWWNJ010000077">
    <property type="protein sequence ID" value="KAK7005650.1"/>
    <property type="molecule type" value="Genomic_DNA"/>
</dbReference>
<organism evidence="3 4">
    <name type="scientific">Favolaschia claudopus</name>
    <dbReference type="NCBI Taxonomy" id="2862362"/>
    <lineage>
        <taxon>Eukaryota</taxon>
        <taxon>Fungi</taxon>
        <taxon>Dikarya</taxon>
        <taxon>Basidiomycota</taxon>
        <taxon>Agaricomycotina</taxon>
        <taxon>Agaricomycetes</taxon>
        <taxon>Agaricomycetidae</taxon>
        <taxon>Agaricales</taxon>
        <taxon>Marasmiineae</taxon>
        <taxon>Mycenaceae</taxon>
        <taxon>Favolaschia</taxon>
    </lineage>
</organism>
<feature type="region of interest" description="Disordered" evidence="1">
    <location>
        <begin position="64"/>
        <end position="291"/>
    </location>
</feature>
<dbReference type="Proteomes" id="UP001362999">
    <property type="component" value="Unassembled WGS sequence"/>
</dbReference>
<keyword evidence="2" id="KW-0812">Transmembrane</keyword>
<name>A0AAW0AAT9_9AGAR</name>
<feature type="compositionally biased region" description="Basic and acidic residues" evidence="1">
    <location>
        <begin position="419"/>
        <end position="428"/>
    </location>
</feature>
<feature type="region of interest" description="Disordered" evidence="1">
    <location>
        <begin position="403"/>
        <end position="457"/>
    </location>
</feature>
<evidence type="ECO:0000313" key="4">
    <source>
        <dbReference type="Proteomes" id="UP001362999"/>
    </source>
</evidence>
<feature type="compositionally biased region" description="Polar residues" evidence="1">
    <location>
        <begin position="73"/>
        <end position="82"/>
    </location>
</feature>
<evidence type="ECO:0000313" key="3">
    <source>
        <dbReference type="EMBL" id="KAK7005650.1"/>
    </source>
</evidence>
<dbReference type="AlphaFoldDB" id="A0AAW0AAT9"/>